<proteinExistence type="predicted"/>
<dbReference type="AlphaFoldDB" id="A0A9N8PYR0"/>
<evidence type="ECO:0000313" key="1">
    <source>
        <dbReference type="EMBL" id="CAD0195922.1"/>
    </source>
</evidence>
<dbReference type="Proteomes" id="UP001154114">
    <property type="component" value="Chromosome 4"/>
</dbReference>
<keyword evidence="2" id="KW-1185">Reference proteome</keyword>
<accession>A0A9N8PYR0</accession>
<protein>
    <submittedName>
        <fullName evidence="1">Uncharacterized protein</fullName>
    </submittedName>
</protein>
<organism evidence="1 2">
    <name type="scientific">Chrysodeixis includens</name>
    <name type="common">Soybean looper</name>
    <name type="synonym">Pseudoplusia includens</name>
    <dbReference type="NCBI Taxonomy" id="689277"/>
    <lineage>
        <taxon>Eukaryota</taxon>
        <taxon>Metazoa</taxon>
        <taxon>Ecdysozoa</taxon>
        <taxon>Arthropoda</taxon>
        <taxon>Hexapoda</taxon>
        <taxon>Insecta</taxon>
        <taxon>Pterygota</taxon>
        <taxon>Neoptera</taxon>
        <taxon>Endopterygota</taxon>
        <taxon>Lepidoptera</taxon>
        <taxon>Glossata</taxon>
        <taxon>Ditrysia</taxon>
        <taxon>Noctuoidea</taxon>
        <taxon>Noctuidae</taxon>
        <taxon>Plusiinae</taxon>
        <taxon>Chrysodeixis</taxon>
    </lineage>
</organism>
<sequence>MWIEGLENGRWQRSVPDSYWLSRGSASPLPIVGGHGNALANYREPRQKSLFLRGASSLMCSQLSPVLIKRKHRARRIRSLPLSSTVNFSKTTAVGHLRWLKKRKLGLASTPCSGTDRVVR</sequence>
<dbReference type="EMBL" id="LR824007">
    <property type="protein sequence ID" value="CAD0195922.1"/>
    <property type="molecule type" value="Genomic_DNA"/>
</dbReference>
<name>A0A9N8PYR0_CHRIL</name>
<gene>
    <name evidence="1" type="ORF">CINC_LOCUS10218</name>
</gene>
<reference evidence="1" key="1">
    <citation type="submission" date="2021-12" db="EMBL/GenBank/DDBJ databases">
        <authorList>
            <person name="King R."/>
        </authorList>
    </citation>
    <scope>NUCLEOTIDE SEQUENCE</scope>
</reference>
<evidence type="ECO:0000313" key="2">
    <source>
        <dbReference type="Proteomes" id="UP001154114"/>
    </source>
</evidence>